<evidence type="ECO:0000313" key="2">
    <source>
        <dbReference type="EMBL" id="KAK9534840.1"/>
    </source>
</evidence>
<dbReference type="EMBL" id="JBCEZU010000056">
    <property type="protein sequence ID" value="KAK9534840.1"/>
    <property type="molecule type" value="Genomic_DNA"/>
</dbReference>
<accession>A0AAW1FKU0</accession>
<protein>
    <submittedName>
        <fullName evidence="2">Uncharacterized protein</fullName>
    </submittedName>
</protein>
<proteinExistence type="predicted"/>
<dbReference type="AlphaFoldDB" id="A0AAW1FKU0"/>
<name>A0AAW1FKU0_ZOAVI</name>
<feature type="region of interest" description="Disordered" evidence="1">
    <location>
        <begin position="59"/>
        <end position="106"/>
    </location>
</feature>
<comment type="caution">
    <text evidence="2">The sequence shown here is derived from an EMBL/GenBank/DDBJ whole genome shotgun (WGS) entry which is preliminary data.</text>
</comment>
<sequence length="124" mass="13542">MCKVRLLLDSMWLQTARQEGRGSRRHVIGGLLGRFAENFGEGRRCSGLEEGTGSGVVRSLLAPGSEEDNGSRALTSDRLPSPRPVQPHSGTAGRVRAVLSSRKKKKTAARLQNLPSAVWKKFFI</sequence>
<evidence type="ECO:0000313" key="3">
    <source>
        <dbReference type="Proteomes" id="UP001488805"/>
    </source>
</evidence>
<dbReference type="Proteomes" id="UP001488805">
    <property type="component" value="Unassembled WGS sequence"/>
</dbReference>
<reference evidence="2 3" key="1">
    <citation type="journal article" date="2024" name="Genome Biol. Evol.">
        <title>Chromosome-level genome assembly of the viviparous eelpout Zoarces viviparus.</title>
        <authorList>
            <person name="Fuhrmann N."/>
            <person name="Brasseur M.V."/>
            <person name="Bakowski C.E."/>
            <person name="Podsiadlowski L."/>
            <person name="Prost S."/>
            <person name="Krehenwinkel H."/>
            <person name="Mayer C."/>
        </authorList>
    </citation>
    <scope>NUCLEOTIDE SEQUENCE [LARGE SCALE GENOMIC DNA]</scope>
    <source>
        <strain evidence="2">NO-MEL_2022_Ind0_liver</strain>
    </source>
</reference>
<organism evidence="2 3">
    <name type="scientific">Zoarces viviparus</name>
    <name type="common">Viviparous eelpout</name>
    <name type="synonym">Blennius viviparus</name>
    <dbReference type="NCBI Taxonomy" id="48416"/>
    <lineage>
        <taxon>Eukaryota</taxon>
        <taxon>Metazoa</taxon>
        <taxon>Chordata</taxon>
        <taxon>Craniata</taxon>
        <taxon>Vertebrata</taxon>
        <taxon>Euteleostomi</taxon>
        <taxon>Actinopterygii</taxon>
        <taxon>Neopterygii</taxon>
        <taxon>Teleostei</taxon>
        <taxon>Neoteleostei</taxon>
        <taxon>Acanthomorphata</taxon>
        <taxon>Eupercaria</taxon>
        <taxon>Perciformes</taxon>
        <taxon>Cottioidei</taxon>
        <taxon>Zoarcales</taxon>
        <taxon>Zoarcidae</taxon>
        <taxon>Zoarcinae</taxon>
        <taxon>Zoarces</taxon>
    </lineage>
</organism>
<gene>
    <name evidence="2" type="ORF">VZT92_007260</name>
</gene>
<keyword evidence="3" id="KW-1185">Reference proteome</keyword>
<evidence type="ECO:0000256" key="1">
    <source>
        <dbReference type="SAM" id="MobiDB-lite"/>
    </source>
</evidence>